<accession>A0A6F8ZJ85</accession>
<dbReference type="AlphaFoldDB" id="A0A6F8ZJ85"/>
<dbReference type="Proteomes" id="UP000503399">
    <property type="component" value="Chromosome"/>
</dbReference>
<dbReference type="EMBL" id="LR778114">
    <property type="protein sequence ID" value="CAB1129650.1"/>
    <property type="molecule type" value="Genomic_DNA"/>
</dbReference>
<gene>
    <name evidence="2" type="ORF">R50_2153</name>
</gene>
<keyword evidence="3" id="KW-1185">Reference proteome</keyword>
<keyword evidence="1" id="KW-0472">Membrane</keyword>
<dbReference type="KEGG" id="hfv:R50_2153"/>
<evidence type="ECO:0000313" key="3">
    <source>
        <dbReference type="Proteomes" id="UP000503399"/>
    </source>
</evidence>
<organism evidence="2 3">
    <name type="scientific">Candidatus Hydrogenisulfobacillus filiaventi</name>
    <dbReference type="NCBI Taxonomy" id="2707344"/>
    <lineage>
        <taxon>Bacteria</taxon>
        <taxon>Bacillati</taxon>
        <taxon>Bacillota</taxon>
        <taxon>Clostridia</taxon>
        <taxon>Eubacteriales</taxon>
        <taxon>Clostridiales Family XVII. Incertae Sedis</taxon>
        <taxon>Candidatus Hydrogenisulfobacillus</taxon>
    </lineage>
</organism>
<protein>
    <submittedName>
        <fullName evidence="2">Uncharacterized protein</fullName>
    </submittedName>
</protein>
<keyword evidence="1" id="KW-1133">Transmembrane helix</keyword>
<feature type="transmembrane region" description="Helical" evidence="1">
    <location>
        <begin position="6"/>
        <end position="23"/>
    </location>
</feature>
<reference evidence="2 3" key="1">
    <citation type="submission" date="2020-02" db="EMBL/GenBank/DDBJ databases">
        <authorList>
            <person name="Hogendoorn C."/>
        </authorList>
    </citation>
    <scope>NUCLEOTIDE SEQUENCE [LARGE SCALE GENOMIC DNA]</scope>
    <source>
        <strain evidence="2">R501</strain>
    </source>
</reference>
<evidence type="ECO:0000256" key="1">
    <source>
        <dbReference type="SAM" id="Phobius"/>
    </source>
</evidence>
<evidence type="ECO:0000313" key="2">
    <source>
        <dbReference type="EMBL" id="CAB1129650.1"/>
    </source>
</evidence>
<keyword evidence="1" id="KW-0812">Transmembrane</keyword>
<name>A0A6F8ZJ85_9FIRM</name>
<proteinExistence type="predicted"/>
<feature type="transmembrane region" description="Helical" evidence="1">
    <location>
        <begin position="60"/>
        <end position="78"/>
    </location>
</feature>
<feature type="transmembrane region" description="Helical" evidence="1">
    <location>
        <begin position="35"/>
        <end position="54"/>
    </location>
</feature>
<sequence length="94" mass="9718">MRAVLAVVMAASSAVIGVLLVRARRPLGVAPGVTLIWTVAGAVIAETASILWAGVPVSPWLPLSAGFGLGLFAGLFSGRRPPPSHPRHPPRPPR</sequence>